<dbReference type="Pfam" id="PF16561">
    <property type="entry name" value="AMPK1_CBM"/>
    <property type="match status" value="1"/>
</dbReference>
<dbReference type="GO" id="GO:0007165">
    <property type="term" value="P:signal transduction"/>
    <property type="evidence" value="ECO:0007669"/>
    <property type="project" value="TreeGrafter"/>
</dbReference>
<proteinExistence type="inferred from homology"/>
<comment type="caution">
    <text evidence="4">The sequence shown here is derived from an EMBL/GenBank/DDBJ whole genome shotgun (WGS) entry which is preliminary data.</text>
</comment>
<dbReference type="InterPro" id="IPR050827">
    <property type="entry name" value="CRP1_MDG1_kinase"/>
</dbReference>
<keyword evidence="4" id="KW-0808">Transferase</keyword>
<feature type="compositionally biased region" description="Polar residues" evidence="2">
    <location>
        <begin position="55"/>
        <end position="65"/>
    </location>
</feature>
<evidence type="ECO:0000256" key="1">
    <source>
        <dbReference type="ARBA" id="ARBA00010926"/>
    </source>
</evidence>
<dbReference type="GO" id="GO:0031588">
    <property type="term" value="C:nucleotide-activated protein kinase complex"/>
    <property type="evidence" value="ECO:0007669"/>
    <property type="project" value="TreeGrafter"/>
</dbReference>
<dbReference type="SMART" id="SM01010">
    <property type="entry name" value="AMPKBI"/>
    <property type="match status" value="1"/>
</dbReference>
<feature type="region of interest" description="Disordered" evidence="2">
    <location>
        <begin position="1"/>
        <end position="67"/>
    </location>
</feature>
<comment type="similarity">
    <text evidence="1">Belongs to the 5'-AMP-activated protein kinase beta subunit family.</text>
</comment>
<dbReference type="PANTHER" id="PTHR10343:SF84">
    <property type="entry name" value="5'-AMP-ACTIVATED PROTEIN KINASE SUBUNIT BETA-1"/>
    <property type="match status" value="1"/>
</dbReference>
<dbReference type="GO" id="GO:0016301">
    <property type="term" value="F:kinase activity"/>
    <property type="evidence" value="ECO:0007669"/>
    <property type="project" value="UniProtKB-KW"/>
</dbReference>
<dbReference type="Gene3D" id="2.60.40.10">
    <property type="entry name" value="Immunoglobulins"/>
    <property type="match status" value="1"/>
</dbReference>
<dbReference type="SUPFAM" id="SSF160219">
    <property type="entry name" value="AMPKBI-like"/>
    <property type="match status" value="1"/>
</dbReference>
<dbReference type="GO" id="GO:0005634">
    <property type="term" value="C:nucleus"/>
    <property type="evidence" value="ECO:0007669"/>
    <property type="project" value="TreeGrafter"/>
</dbReference>
<dbReference type="CDD" id="cd02859">
    <property type="entry name" value="E_set_AMPKbeta_like_N"/>
    <property type="match status" value="1"/>
</dbReference>
<feature type="compositionally biased region" description="Low complexity" evidence="2">
    <location>
        <begin position="7"/>
        <end position="48"/>
    </location>
</feature>
<dbReference type="InterPro" id="IPR014756">
    <property type="entry name" value="Ig_E-set"/>
</dbReference>
<dbReference type="GO" id="GO:0005737">
    <property type="term" value="C:cytoplasm"/>
    <property type="evidence" value="ECO:0007669"/>
    <property type="project" value="TreeGrafter"/>
</dbReference>
<dbReference type="SUPFAM" id="SSF81296">
    <property type="entry name" value="E set domains"/>
    <property type="match status" value="1"/>
</dbReference>
<dbReference type="OrthoDB" id="531008at2759"/>
<gene>
    <name evidence="4" type="ORF">FCC1311_028442</name>
</gene>
<dbReference type="InterPro" id="IPR013783">
    <property type="entry name" value="Ig-like_fold"/>
</dbReference>
<accession>A0A2R5GDB8</accession>
<name>A0A2R5GDB8_9STRA</name>
<dbReference type="InParanoid" id="A0A2R5GDB8"/>
<dbReference type="InterPro" id="IPR032640">
    <property type="entry name" value="AMPK1_CBM"/>
</dbReference>
<dbReference type="PANTHER" id="PTHR10343">
    <property type="entry name" value="5'-AMP-ACTIVATED PROTEIN KINASE , BETA SUBUNIT"/>
    <property type="match status" value="1"/>
</dbReference>
<evidence type="ECO:0000259" key="3">
    <source>
        <dbReference type="SMART" id="SM01010"/>
    </source>
</evidence>
<organism evidence="4 5">
    <name type="scientific">Hondaea fermentalgiana</name>
    <dbReference type="NCBI Taxonomy" id="2315210"/>
    <lineage>
        <taxon>Eukaryota</taxon>
        <taxon>Sar</taxon>
        <taxon>Stramenopiles</taxon>
        <taxon>Bigyra</taxon>
        <taxon>Labyrinthulomycetes</taxon>
        <taxon>Thraustochytrida</taxon>
        <taxon>Thraustochytriidae</taxon>
        <taxon>Hondaea</taxon>
    </lineage>
</organism>
<dbReference type="AlphaFoldDB" id="A0A2R5GDB8"/>
<evidence type="ECO:0000313" key="4">
    <source>
        <dbReference type="EMBL" id="GBG26623.1"/>
    </source>
</evidence>
<evidence type="ECO:0000313" key="5">
    <source>
        <dbReference type="Proteomes" id="UP000241890"/>
    </source>
</evidence>
<evidence type="ECO:0000256" key="2">
    <source>
        <dbReference type="SAM" id="MobiDB-lite"/>
    </source>
</evidence>
<dbReference type="Proteomes" id="UP000241890">
    <property type="component" value="Unassembled WGS sequence"/>
</dbReference>
<dbReference type="InterPro" id="IPR037256">
    <property type="entry name" value="ASC_dom_sf"/>
</dbReference>
<reference evidence="4 5" key="1">
    <citation type="submission" date="2017-12" db="EMBL/GenBank/DDBJ databases">
        <title>Sequencing, de novo assembly and annotation of complete genome of a new Thraustochytrid species, strain FCC1311.</title>
        <authorList>
            <person name="Sedici K."/>
            <person name="Godart F."/>
            <person name="Aiese Cigliano R."/>
            <person name="Sanseverino W."/>
            <person name="Barakat M."/>
            <person name="Ortet P."/>
            <person name="Marechal E."/>
            <person name="Cagnac O."/>
            <person name="Amato A."/>
        </authorList>
    </citation>
    <scope>NUCLEOTIDE SEQUENCE [LARGE SCALE GENOMIC DNA]</scope>
</reference>
<keyword evidence="5" id="KW-1185">Reference proteome</keyword>
<sequence>MYDTNPTSSSNNSQYGGTGTGTQDQQQQQQYSQESDAASSAPRPAQSPAHREQIENASRMSGTNISEEEVDELLAELERDDKIPMVFRWDGGGRNVYITGTFNRWTEKIPMRRSGNDFLYIRELKRGKHAYKFIVDDEWRFAPEQPTVADPYGNINNFVDLSDFKETYGADMKSLHNKDHITDDSLYGNFHPDPEDPQWYAKEPPPLPPHLRHIILNTPQTDDCLVAKSMQVPEHVTLNHLYCSAIKENLMVLGVTQRYKEKFVTTVFYSPLPDAKIVGRAAAAAEKLRARGAT</sequence>
<dbReference type="InterPro" id="IPR006828">
    <property type="entry name" value="ASC_dom"/>
</dbReference>
<dbReference type="Pfam" id="PF04739">
    <property type="entry name" value="AMPKBI"/>
    <property type="match status" value="1"/>
</dbReference>
<dbReference type="Gene3D" id="6.20.250.60">
    <property type="match status" value="1"/>
</dbReference>
<feature type="domain" description="Association with the SNF1 complex (ASC)" evidence="3">
    <location>
        <begin position="180"/>
        <end position="272"/>
    </location>
</feature>
<protein>
    <submittedName>
        <fullName evidence="4">5'-AMP-activated protein kinase subunit beta-1</fullName>
    </submittedName>
</protein>
<dbReference type="GO" id="GO:0019901">
    <property type="term" value="F:protein kinase binding"/>
    <property type="evidence" value="ECO:0007669"/>
    <property type="project" value="TreeGrafter"/>
</dbReference>
<dbReference type="EMBL" id="BEYU01000022">
    <property type="protein sequence ID" value="GBG26623.1"/>
    <property type="molecule type" value="Genomic_DNA"/>
</dbReference>
<keyword evidence="4" id="KW-0418">Kinase</keyword>